<dbReference type="Pfam" id="PF17289">
    <property type="entry name" value="Terminase_6C"/>
    <property type="match status" value="1"/>
</dbReference>
<accession>A0A0F8XLU8</accession>
<dbReference type="AlphaFoldDB" id="A0A0F8XLU8"/>
<proteinExistence type="predicted"/>
<reference evidence="3" key="1">
    <citation type="journal article" date="2015" name="Nature">
        <title>Complex archaea that bridge the gap between prokaryotes and eukaryotes.</title>
        <authorList>
            <person name="Spang A."/>
            <person name="Saw J.H."/>
            <person name="Jorgensen S.L."/>
            <person name="Zaremba-Niedzwiedzka K."/>
            <person name="Martijn J."/>
            <person name="Lind A.E."/>
            <person name="van Eijk R."/>
            <person name="Schleper C."/>
            <person name="Guy L."/>
            <person name="Ettema T.J."/>
        </authorList>
    </citation>
    <scope>NUCLEOTIDE SEQUENCE</scope>
</reference>
<dbReference type="InterPro" id="IPR035421">
    <property type="entry name" value="Terminase_6C"/>
</dbReference>
<dbReference type="EMBL" id="LAZR01062167">
    <property type="protein sequence ID" value="KKK62080.1"/>
    <property type="molecule type" value="Genomic_DNA"/>
</dbReference>
<name>A0A0F8XLU8_9ZZZZ</name>
<evidence type="ECO:0000259" key="2">
    <source>
        <dbReference type="Pfam" id="PF17289"/>
    </source>
</evidence>
<organism evidence="3">
    <name type="scientific">marine sediment metagenome</name>
    <dbReference type="NCBI Taxonomy" id="412755"/>
    <lineage>
        <taxon>unclassified sequences</taxon>
        <taxon>metagenomes</taxon>
        <taxon>ecological metagenomes</taxon>
    </lineage>
</organism>
<keyword evidence="1" id="KW-1188">Viral release from host cell</keyword>
<dbReference type="Gene3D" id="3.40.50.300">
    <property type="entry name" value="P-loop containing nucleotide triphosphate hydrolases"/>
    <property type="match status" value="1"/>
</dbReference>
<feature type="domain" description="Terminase large subunit gp17-like C-terminal" evidence="2">
    <location>
        <begin position="133"/>
        <end position="286"/>
    </location>
</feature>
<evidence type="ECO:0000313" key="3">
    <source>
        <dbReference type="EMBL" id="KKK62080.1"/>
    </source>
</evidence>
<sequence length="312" mass="34543">VYLDEFAFHADAPEIWRAMYPAVTRGYKVSVCSTPNGRGNMFFDLWSGGSQEQGSTFTRHRTDIHMAVKEGLEVDVSGLRESVGDAECWAQEFECSFLDGATAFIPYGLIGQAEHAAAKLEQTGDMAKGEFYMGVDIGRTRDLTVMWLLERVGDVLWTRGVRQMRGASFALQRDTLYTLLDEPGMRRAALDSTGIGAQLAEEAAGRYRSRVEPVLFTALTKEDMAVTLRRAFEDHTLRIPSAPEIREDIHSVRRSVTSAGNLRFEAGRTKAGHADRFWALALAVHAAGLTPAGRVMYETISARAHAKGLRCF</sequence>
<evidence type="ECO:0000256" key="1">
    <source>
        <dbReference type="ARBA" id="ARBA00022612"/>
    </source>
</evidence>
<protein>
    <recommendedName>
        <fullName evidence="2">Terminase large subunit gp17-like C-terminal domain-containing protein</fullName>
    </recommendedName>
</protein>
<dbReference type="InterPro" id="IPR027417">
    <property type="entry name" value="P-loop_NTPase"/>
</dbReference>
<dbReference type="Pfam" id="PF03237">
    <property type="entry name" value="Terminase_6N"/>
    <property type="match status" value="1"/>
</dbReference>
<gene>
    <name evidence="3" type="ORF">LCGC14_3007900</name>
</gene>
<feature type="non-terminal residue" evidence="3">
    <location>
        <position position="1"/>
    </location>
</feature>
<dbReference type="Gene3D" id="3.30.420.240">
    <property type="match status" value="1"/>
</dbReference>
<comment type="caution">
    <text evidence="3">The sequence shown here is derived from an EMBL/GenBank/DDBJ whole genome shotgun (WGS) entry which is preliminary data.</text>
</comment>